<keyword evidence="12" id="KW-1185">Reference proteome</keyword>
<dbReference type="SUPFAM" id="SSF51905">
    <property type="entry name" value="FAD/NAD(P)-binding domain"/>
    <property type="match status" value="1"/>
</dbReference>
<proteinExistence type="inferred from homology"/>
<evidence type="ECO:0000256" key="5">
    <source>
        <dbReference type="ARBA" id="ARBA00022827"/>
    </source>
</evidence>
<evidence type="ECO:0000256" key="4">
    <source>
        <dbReference type="ARBA" id="ARBA00022630"/>
    </source>
</evidence>
<dbReference type="AlphaFoldDB" id="A0AAX4K501"/>
<evidence type="ECO:0000256" key="1">
    <source>
        <dbReference type="ARBA" id="ARBA00001974"/>
    </source>
</evidence>
<dbReference type="GeneID" id="91098307"/>
<evidence type="ECO:0000256" key="9">
    <source>
        <dbReference type="PIRSR" id="PIRSR000362-1"/>
    </source>
</evidence>
<feature type="binding site" evidence="10">
    <location>
        <position position="291"/>
    </location>
    <ligand>
        <name>NADP(+)</name>
        <dbReference type="ChEBI" id="CHEBI:58349"/>
    </ligand>
</feature>
<protein>
    <recommendedName>
        <fullName evidence="3">adrenodoxin-NADP(+) reductase</fullName>
        <ecNumber evidence="3">1.18.1.6</ecNumber>
    </recommendedName>
</protein>
<comment type="similarity">
    <text evidence="2">Belongs to the ferredoxin--NADP reductase type 1 family.</text>
</comment>
<dbReference type="PRINTS" id="PR00368">
    <property type="entry name" value="FADPNR"/>
</dbReference>
<feature type="binding site" evidence="9">
    <location>
        <position position="475"/>
    </location>
    <ligand>
        <name>FAD</name>
        <dbReference type="ChEBI" id="CHEBI:57692"/>
    </ligand>
</feature>
<evidence type="ECO:0000313" key="11">
    <source>
        <dbReference type="EMBL" id="WWC92680.1"/>
    </source>
</evidence>
<dbReference type="SUPFAM" id="SSF51971">
    <property type="entry name" value="Nucleotide-binding domain"/>
    <property type="match status" value="1"/>
</dbReference>
<dbReference type="Proteomes" id="UP001355207">
    <property type="component" value="Chromosome 11"/>
</dbReference>
<feature type="binding site" evidence="9">
    <location>
        <position position="59"/>
    </location>
    <ligand>
        <name>FAD</name>
        <dbReference type="ChEBI" id="CHEBI:57692"/>
    </ligand>
</feature>
<dbReference type="EMBL" id="CP144108">
    <property type="protein sequence ID" value="WWC92680.1"/>
    <property type="molecule type" value="Genomic_DNA"/>
</dbReference>
<dbReference type="PANTHER" id="PTHR48467">
    <property type="entry name" value="GLUTAMATE SYNTHASE 1 [NADH], CHLOROPLASTIC-LIKE"/>
    <property type="match status" value="1"/>
</dbReference>
<feature type="binding site" evidence="10">
    <location>
        <begin position="279"/>
        <end position="280"/>
    </location>
    <ligand>
        <name>NADP(+)</name>
        <dbReference type="ChEBI" id="CHEBI:58349"/>
    </ligand>
</feature>
<evidence type="ECO:0000256" key="8">
    <source>
        <dbReference type="ARBA" id="ARBA00048933"/>
    </source>
</evidence>
<feature type="binding site" evidence="9">
    <location>
        <position position="87"/>
    </location>
    <ligand>
        <name>FAD</name>
        <dbReference type="ChEBI" id="CHEBI:57692"/>
    </ligand>
</feature>
<dbReference type="InterPro" id="IPR036188">
    <property type="entry name" value="FAD/NAD-bd_sf"/>
</dbReference>
<evidence type="ECO:0000256" key="7">
    <source>
        <dbReference type="ARBA" id="ARBA00023002"/>
    </source>
</evidence>
<dbReference type="Gene3D" id="3.50.50.60">
    <property type="entry name" value="FAD/NAD(P)-binding domain"/>
    <property type="match status" value="1"/>
</dbReference>
<evidence type="ECO:0000256" key="2">
    <source>
        <dbReference type="ARBA" id="ARBA00008312"/>
    </source>
</evidence>
<feature type="binding site" evidence="9">
    <location>
        <position position="95"/>
    </location>
    <ligand>
        <name>FAD</name>
        <dbReference type="ChEBI" id="CHEBI:57692"/>
    </ligand>
</feature>
<dbReference type="RefSeq" id="XP_066079442.1">
    <property type="nucleotide sequence ID" value="XM_066223345.1"/>
</dbReference>
<feature type="binding site" evidence="10">
    <location>
        <begin position="235"/>
        <end position="238"/>
    </location>
    <ligand>
        <name>NADP(+)</name>
        <dbReference type="ChEBI" id="CHEBI:58349"/>
    </ligand>
</feature>
<reference evidence="11 12" key="1">
    <citation type="submission" date="2024-01" db="EMBL/GenBank/DDBJ databases">
        <title>Comparative genomics of Cryptococcus and Kwoniella reveals pathogenesis evolution and contrasting modes of karyotype evolution via chromosome fusion or intercentromeric recombination.</title>
        <authorList>
            <person name="Coelho M.A."/>
            <person name="David-Palma M."/>
            <person name="Shea T."/>
            <person name="Bowers K."/>
            <person name="McGinley-Smith S."/>
            <person name="Mohammad A.W."/>
            <person name="Gnirke A."/>
            <person name="Yurkov A.M."/>
            <person name="Nowrousian M."/>
            <person name="Sun S."/>
            <person name="Cuomo C.A."/>
            <person name="Heitman J."/>
        </authorList>
    </citation>
    <scope>NUCLEOTIDE SEQUENCE [LARGE SCALE GENOMIC DNA]</scope>
    <source>
        <strain evidence="11 12">CBS 6074</strain>
    </source>
</reference>
<dbReference type="GO" id="GO:0016491">
    <property type="term" value="F:oxidoreductase activity"/>
    <property type="evidence" value="ECO:0007669"/>
    <property type="project" value="UniProtKB-KW"/>
</dbReference>
<dbReference type="InterPro" id="IPR021163">
    <property type="entry name" value="Ferredox_Rdtase_adrenod"/>
</dbReference>
<feature type="binding site" evidence="10">
    <location>
        <position position="482"/>
    </location>
    <ligand>
        <name>NADP(+)</name>
        <dbReference type="ChEBI" id="CHEBI:58349"/>
    </ligand>
</feature>
<dbReference type="EC" id="1.18.1.6" evidence="3"/>
<dbReference type="PIRSF" id="PIRSF000362">
    <property type="entry name" value="FNR"/>
    <property type="match status" value="1"/>
</dbReference>
<name>A0AAX4K501_9TREE</name>
<comment type="catalytic activity">
    <reaction evidence="8">
        <text>2 reduced [adrenodoxin] + NADP(+) + H(+) = 2 oxidized [adrenodoxin] + NADPH</text>
        <dbReference type="Rhea" id="RHEA:42312"/>
        <dbReference type="Rhea" id="RHEA-COMP:9998"/>
        <dbReference type="Rhea" id="RHEA-COMP:9999"/>
        <dbReference type="ChEBI" id="CHEBI:15378"/>
        <dbReference type="ChEBI" id="CHEBI:33737"/>
        <dbReference type="ChEBI" id="CHEBI:33738"/>
        <dbReference type="ChEBI" id="CHEBI:57783"/>
        <dbReference type="ChEBI" id="CHEBI:58349"/>
        <dbReference type="EC" id="1.18.1.6"/>
    </reaction>
</comment>
<keyword evidence="4" id="KW-0285">Flavoprotein</keyword>
<organism evidence="11 12">
    <name type="scientific">Kwoniella dendrophila CBS 6074</name>
    <dbReference type="NCBI Taxonomy" id="1295534"/>
    <lineage>
        <taxon>Eukaryota</taxon>
        <taxon>Fungi</taxon>
        <taxon>Dikarya</taxon>
        <taxon>Basidiomycota</taxon>
        <taxon>Agaricomycotina</taxon>
        <taxon>Tremellomycetes</taxon>
        <taxon>Tremellales</taxon>
        <taxon>Cryptococcaceae</taxon>
        <taxon>Kwoniella</taxon>
    </lineage>
</organism>
<feature type="binding site" evidence="9">
    <location>
        <position position="131"/>
    </location>
    <ligand>
        <name>FAD</name>
        <dbReference type="ChEBI" id="CHEBI:57692"/>
    </ligand>
</feature>
<dbReference type="Gene3D" id="3.40.50.720">
    <property type="entry name" value="NAD(P)-binding Rossmann-like Domain"/>
    <property type="match status" value="1"/>
</dbReference>
<gene>
    <name evidence="11" type="ORF">L201_007639</name>
</gene>
<feature type="binding site" evidence="9">
    <location>
        <begin position="482"/>
        <end position="484"/>
    </location>
    <ligand>
        <name>FAD</name>
        <dbReference type="ChEBI" id="CHEBI:57692"/>
    </ligand>
</feature>
<dbReference type="InterPro" id="IPR055275">
    <property type="entry name" value="Ferredox_Rdtase"/>
</dbReference>
<evidence type="ECO:0000256" key="10">
    <source>
        <dbReference type="PIRSR" id="PIRSR000362-2"/>
    </source>
</evidence>
<sequence length="577" mass="63864">MLPRPARFRKISITQPFARKPLITNTSIRFNRYYASSSSSSSATSDKPLKIAIIGSGPSGFYTASRILNSLPINTPSGENVEVHMYERLPTPYGLVRYGVAPDHPEVKNCQHKFDELSNDPRFQFFGNVLVSSQPSSSSSEINDTPRTALSTYTYPHSNKISFKDLLPYYSNLILTYGASLSNPLSNVSGSSSSSNPLENVFPALGLVSWYNSHPAYENLPINLKGIKEVNIIGQGNVALDVARILLKPIEDLKKTDLSEKVLNELSKSTIKKVNVVGRRGPGQISFTTKEFREMLQIPNLQYNGIDSELMNQAKDFVGNERMKKRLLSLMDKSIKNGNGEKEFKLDFLKSPKTFLPSIEKDSSSNKVGEIEWNLNELLSSSSTITNTPEPPQSQQSAIPTGNIIMARSTGKTLKEKTDMMIESVGYRSEPLSGENNGQDWILPFDEKRGRVKNVNGRVIDEQGVVIPGVYVAGWAARGPVGVIASTMHDSYLLSDLLLQDHFSNSSSTTPQGGPLNSKPLKGMPESLIKSKQQGGIIVDLENWKKIDQAEIKNAKLLNKNKEREKFTNVKDMLSVL</sequence>
<keyword evidence="6 10" id="KW-0521">NADP</keyword>
<evidence type="ECO:0000256" key="3">
    <source>
        <dbReference type="ARBA" id="ARBA00013219"/>
    </source>
</evidence>
<dbReference type="PANTHER" id="PTHR48467:SF1">
    <property type="entry name" value="GLUTAMATE SYNTHASE 1 [NADH], CHLOROPLASTIC-LIKE"/>
    <property type="match status" value="1"/>
</dbReference>
<evidence type="ECO:0000256" key="6">
    <source>
        <dbReference type="ARBA" id="ARBA00022857"/>
    </source>
</evidence>
<accession>A0AAX4K501</accession>
<keyword evidence="7" id="KW-0560">Oxidoreductase</keyword>
<comment type="cofactor">
    <cofactor evidence="1 9">
        <name>FAD</name>
        <dbReference type="ChEBI" id="CHEBI:57692"/>
    </cofactor>
</comment>
<keyword evidence="5 9" id="KW-0274">FAD</keyword>
<evidence type="ECO:0000313" key="12">
    <source>
        <dbReference type="Proteomes" id="UP001355207"/>
    </source>
</evidence>